<evidence type="ECO:0000256" key="5">
    <source>
        <dbReference type="ARBA" id="ARBA00022747"/>
    </source>
</evidence>
<keyword evidence="5" id="KW-0680">Restriction system</keyword>
<comment type="catalytic activity">
    <reaction evidence="6">
        <text>a 2'-deoxyadenosine in DNA + S-adenosyl-L-methionine = an N(6)-methyl-2'-deoxyadenosine in DNA + S-adenosyl-L-homocysteine + H(+)</text>
        <dbReference type="Rhea" id="RHEA:15197"/>
        <dbReference type="Rhea" id="RHEA-COMP:12418"/>
        <dbReference type="Rhea" id="RHEA-COMP:12419"/>
        <dbReference type="ChEBI" id="CHEBI:15378"/>
        <dbReference type="ChEBI" id="CHEBI:57856"/>
        <dbReference type="ChEBI" id="CHEBI:59789"/>
        <dbReference type="ChEBI" id="CHEBI:90615"/>
        <dbReference type="ChEBI" id="CHEBI:90616"/>
        <dbReference type="EC" id="2.1.1.72"/>
    </reaction>
</comment>
<proteinExistence type="predicted"/>
<dbReference type="EC" id="2.1.1.72" evidence="1"/>
<accession>G5K538</accession>
<keyword evidence="2 9" id="KW-0489">Methyltransferase</keyword>
<reference evidence="9 10" key="1">
    <citation type="journal article" date="2014" name="Int. J. Syst. Evol. Microbiol.">
        <title>Phylogenomics and the dynamic genome evolution of the genus Streptococcus.</title>
        <authorList>
            <consortium name="The Broad Institute Genome Sequencing Platform"/>
            <person name="Richards V.P."/>
            <person name="Palmer S.R."/>
            <person name="Pavinski Bitar P.D."/>
            <person name="Qin X."/>
            <person name="Weinstock G.M."/>
            <person name="Highlander S.K."/>
            <person name="Town C.D."/>
            <person name="Burne R.A."/>
            <person name="Stanhope M.J."/>
        </authorList>
    </citation>
    <scope>NUCLEOTIDE SEQUENCE [LARGE SCALE GENOMIC DNA]</scope>
    <source>
        <strain evidence="9 10">707-05</strain>
    </source>
</reference>
<dbReference type="AlphaFoldDB" id="G5K538"/>
<evidence type="ECO:0000313" key="10">
    <source>
        <dbReference type="Proteomes" id="UP000003330"/>
    </source>
</evidence>
<name>G5K538_9STRE</name>
<protein>
    <recommendedName>
        <fullName evidence="1">site-specific DNA-methyltransferase (adenine-specific)</fullName>
        <ecNumber evidence="1">2.1.1.72</ecNumber>
    </recommendedName>
</protein>
<evidence type="ECO:0000256" key="6">
    <source>
        <dbReference type="ARBA" id="ARBA00047942"/>
    </source>
</evidence>
<evidence type="ECO:0000256" key="4">
    <source>
        <dbReference type="ARBA" id="ARBA00022691"/>
    </source>
</evidence>
<dbReference type="EMBL" id="AEUX02000007">
    <property type="protein sequence ID" value="EHI68927.1"/>
    <property type="molecule type" value="Genomic_DNA"/>
</dbReference>
<dbReference type="SUPFAM" id="SSF53335">
    <property type="entry name" value="S-adenosyl-L-methionine-dependent methyltransferases"/>
    <property type="match status" value="1"/>
</dbReference>
<dbReference type="GO" id="GO:0032259">
    <property type="term" value="P:methylation"/>
    <property type="evidence" value="ECO:0007669"/>
    <property type="project" value="UniProtKB-KW"/>
</dbReference>
<dbReference type="InterPro" id="IPR051537">
    <property type="entry name" value="DNA_Adenine_Mtase"/>
</dbReference>
<sequence length="496" mass="56455">MAIVLPHGILFRGGSEGAIRQKLLEKNLIDTVIGLPGNLFTNTGIPVCVLILKKNRELNDPVLMIDASNHFIKVGKQNVLQDNDIARIVDTYLERSEMEGFSHLANRKEIVANDYNLNIPRYVESIDKEIPQDVEAHINGGIPRHNINQLTTLNNLVPNVLENAIRDIRPGYVQLTVSTDDLEETILSDKSLTEQFSKIQDDTESYIEKCWKALHGLNPESDLIAFRESMLSEIKDILGQFDGVDTYEGYQLVADIWNNSLNHDIELIASSGFYETSRLREPNMVLKGKAKEKAQDGWIGKIIPNALIEHVLFTDVVSEISDYQEKVSQIDNDLAEIVENAKVEDSDEYNILFDLLKRDKEGELQDNFDNKLLKAELKIVEKESESYYLINRILSYGNEKTALNKTIKEKSSEIRDAIFEKIITLTNEEADALLYQKWFGDLTEQLIALAKKPIKEELQVLSILNDRYGLTLNDLDKEISNLENEFELLFSELVVN</sequence>
<dbReference type="PANTHER" id="PTHR42933">
    <property type="entry name" value="SLR6095 PROTEIN"/>
    <property type="match status" value="1"/>
</dbReference>
<dbReference type="STRING" id="764299.STRIC_1926"/>
<gene>
    <name evidence="9" type="ORF">STRIC_1926</name>
</gene>
<evidence type="ECO:0000313" key="9">
    <source>
        <dbReference type="EMBL" id="EHI68927.1"/>
    </source>
</evidence>
<dbReference type="InterPro" id="IPR029063">
    <property type="entry name" value="SAM-dependent_MTases_sf"/>
</dbReference>
<dbReference type="GO" id="GO:0003677">
    <property type="term" value="F:DNA binding"/>
    <property type="evidence" value="ECO:0007669"/>
    <property type="project" value="InterPro"/>
</dbReference>
<dbReference type="GO" id="GO:0009007">
    <property type="term" value="F:site-specific DNA-methyltransferase (adenine-specific) activity"/>
    <property type="evidence" value="ECO:0007669"/>
    <property type="project" value="UniProtKB-EC"/>
</dbReference>
<dbReference type="Proteomes" id="UP000003330">
    <property type="component" value="Unassembled WGS sequence"/>
</dbReference>
<dbReference type="OrthoDB" id="9814572at2"/>
<dbReference type="GO" id="GO:0008170">
    <property type="term" value="F:N-methyltransferase activity"/>
    <property type="evidence" value="ECO:0007669"/>
    <property type="project" value="InterPro"/>
</dbReference>
<evidence type="ECO:0000256" key="2">
    <source>
        <dbReference type="ARBA" id="ARBA00022603"/>
    </source>
</evidence>
<evidence type="ECO:0000256" key="1">
    <source>
        <dbReference type="ARBA" id="ARBA00011900"/>
    </source>
</evidence>
<evidence type="ECO:0000256" key="3">
    <source>
        <dbReference type="ARBA" id="ARBA00022679"/>
    </source>
</evidence>
<dbReference type="eggNOG" id="COG0286">
    <property type="taxonomic scope" value="Bacteria"/>
</dbReference>
<feature type="coiled-coil region" evidence="7">
    <location>
        <begin position="465"/>
        <end position="492"/>
    </location>
</feature>
<dbReference type="PANTHER" id="PTHR42933:SF3">
    <property type="entry name" value="TYPE I RESTRICTION ENZYME MJAVIII METHYLASE SUBUNIT"/>
    <property type="match status" value="1"/>
</dbReference>
<dbReference type="Pfam" id="PF02384">
    <property type="entry name" value="N6_Mtase"/>
    <property type="match status" value="1"/>
</dbReference>
<keyword evidence="3" id="KW-0808">Transferase</keyword>
<keyword evidence="4" id="KW-0949">S-adenosyl-L-methionine</keyword>
<dbReference type="Gene3D" id="3.40.50.150">
    <property type="entry name" value="Vaccinia Virus protein VP39"/>
    <property type="match status" value="1"/>
</dbReference>
<organism evidence="9 10">
    <name type="scientific">Streptococcus ictaluri 707-05</name>
    <dbReference type="NCBI Taxonomy" id="764299"/>
    <lineage>
        <taxon>Bacteria</taxon>
        <taxon>Bacillati</taxon>
        <taxon>Bacillota</taxon>
        <taxon>Bacilli</taxon>
        <taxon>Lactobacillales</taxon>
        <taxon>Streptococcaceae</taxon>
        <taxon>Streptococcus</taxon>
    </lineage>
</organism>
<keyword evidence="10" id="KW-1185">Reference proteome</keyword>
<feature type="domain" description="DNA methylase adenine-specific" evidence="8">
    <location>
        <begin position="2"/>
        <end position="127"/>
    </location>
</feature>
<evidence type="ECO:0000256" key="7">
    <source>
        <dbReference type="SAM" id="Coils"/>
    </source>
</evidence>
<dbReference type="InterPro" id="IPR003356">
    <property type="entry name" value="DNA_methylase_A-5"/>
</dbReference>
<evidence type="ECO:0000259" key="8">
    <source>
        <dbReference type="Pfam" id="PF02384"/>
    </source>
</evidence>
<dbReference type="GO" id="GO:0009307">
    <property type="term" value="P:DNA restriction-modification system"/>
    <property type="evidence" value="ECO:0007669"/>
    <property type="project" value="UniProtKB-KW"/>
</dbReference>
<keyword evidence="7" id="KW-0175">Coiled coil</keyword>
<comment type="caution">
    <text evidence="9">The sequence shown here is derived from an EMBL/GenBank/DDBJ whole genome shotgun (WGS) entry which is preliminary data.</text>
</comment>